<dbReference type="GO" id="GO:0005737">
    <property type="term" value="C:cytoplasm"/>
    <property type="evidence" value="ECO:0007669"/>
    <property type="project" value="TreeGrafter"/>
</dbReference>
<organism evidence="2">
    <name type="scientific">Proboscia inermis</name>
    <dbReference type="NCBI Taxonomy" id="420281"/>
    <lineage>
        <taxon>Eukaryota</taxon>
        <taxon>Sar</taxon>
        <taxon>Stramenopiles</taxon>
        <taxon>Ochrophyta</taxon>
        <taxon>Bacillariophyta</taxon>
        <taxon>Coscinodiscophyceae</taxon>
        <taxon>Rhizosoleniophycidae</taxon>
        <taxon>Rhizosoleniales</taxon>
        <taxon>Rhizosoleniaceae</taxon>
        <taxon>Proboscia</taxon>
    </lineage>
</organism>
<dbReference type="PANTHER" id="PTHR43968">
    <property type="match status" value="1"/>
</dbReference>
<evidence type="ECO:0000313" key="2">
    <source>
        <dbReference type="EMBL" id="CAD8420612.1"/>
    </source>
</evidence>
<sequence>MVVAEFIAEAYAESSQLLPKRAEDRAVMRLFIELCGSTFSYFPLLRAEEDKDFDIALKTLKEGLVNTDAFLKHSHPDGPFLLGDKFTLAECTVAPFVQRCCTILPAFTGKSKSSRKPVDPLDLCDELGLIRLRKWIEAVNSRPSVKASEVSANGMIESTTRMLERFAAMKK</sequence>
<protein>
    <recommendedName>
        <fullName evidence="1">GST C-terminal domain-containing protein</fullName>
    </recommendedName>
</protein>
<gene>
    <name evidence="2" type="ORF">PINE0816_LOCUS16763</name>
</gene>
<dbReference type="AlphaFoldDB" id="A0A7S0GFA4"/>
<feature type="domain" description="GST C-terminal" evidence="1">
    <location>
        <begin position="21"/>
        <end position="162"/>
    </location>
</feature>
<dbReference type="InterPro" id="IPR010987">
    <property type="entry name" value="Glutathione-S-Trfase_C-like"/>
</dbReference>
<dbReference type="InterPro" id="IPR036282">
    <property type="entry name" value="Glutathione-S-Trfase_C_sf"/>
</dbReference>
<dbReference type="PROSITE" id="PS50405">
    <property type="entry name" value="GST_CTER"/>
    <property type="match status" value="1"/>
</dbReference>
<dbReference type="Gene3D" id="1.20.1050.10">
    <property type="match status" value="1"/>
</dbReference>
<dbReference type="Gene3D" id="3.40.30.10">
    <property type="entry name" value="Glutaredoxin"/>
    <property type="match status" value="1"/>
</dbReference>
<dbReference type="Pfam" id="PF13410">
    <property type="entry name" value="GST_C_2"/>
    <property type="match status" value="1"/>
</dbReference>
<proteinExistence type="predicted"/>
<evidence type="ECO:0000259" key="1">
    <source>
        <dbReference type="PROSITE" id="PS50405"/>
    </source>
</evidence>
<dbReference type="EMBL" id="HBEL01035791">
    <property type="protein sequence ID" value="CAD8420612.1"/>
    <property type="molecule type" value="Transcribed_RNA"/>
</dbReference>
<reference evidence="2" key="1">
    <citation type="submission" date="2021-01" db="EMBL/GenBank/DDBJ databases">
        <authorList>
            <person name="Corre E."/>
            <person name="Pelletier E."/>
            <person name="Niang G."/>
            <person name="Scheremetjew M."/>
            <person name="Finn R."/>
            <person name="Kale V."/>
            <person name="Holt S."/>
            <person name="Cochrane G."/>
            <person name="Meng A."/>
            <person name="Brown T."/>
            <person name="Cohen L."/>
        </authorList>
    </citation>
    <scope>NUCLEOTIDE SEQUENCE</scope>
    <source>
        <strain evidence="2">CCAP1064/1</strain>
    </source>
</reference>
<dbReference type="SUPFAM" id="SSF47616">
    <property type="entry name" value="GST C-terminal domain-like"/>
    <property type="match status" value="1"/>
</dbReference>
<dbReference type="PANTHER" id="PTHR43968:SF6">
    <property type="entry name" value="GLUTATHIONE S-TRANSFERASE OMEGA"/>
    <property type="match status" value="1"/>
</dbReference>
<dbReference type="InterPro" id="IPR050983">
    <property type="entry name" value="GST_Omega/HSP26"/>
</dbReference>
<name>A0A7S0GFA4_9STRA</name>
<accession>A0A7S0GFA4</accession>